<keyword evidence="5 6" id="KW-0804">Transcription</keyword>
<evidence type="ECO:0000256" key="3">
    <source>
        <dbReference type="ARBA" id="ARBA00022884"/>
    </source>
</evidence>
<dbReference type="GO" id="GO:0003723">
    <property type="term" value="F:RNA binding"/>
    <property type="evidence" value="ECO:0007669"/>
    <property type="project" value="UniProtKB-UniRule"/>
</dbReference>
<gene>
    <name evidence="6 8" type="primary">nusB</name>
    <name evidence="8" type="ORF">V2H45_20595</name>
</gene>
<comment type="function">
    <text evidence="6">Involved in transcription antitermination. Required for transcription of ribosomal RNA (rRNA) genes. Binds specifically to the boxA antiterminator sequence of the ribosomal RNA (rrn) operons.</text>
</comment>
<keyword evidence="2 6" id="KW-0889">Transcription antitermination</keyword>
<evidence type="ECO:0000256" key="5">
    <source>
        <dbReference type="ARBA" id="ARBA00023163"/>
    </source>
</evidence>
<dbReference type="AlphaFoldDB" id="A0AAW9Q3Q2"/>
<evidence type="ECO:0000256" key="2">
    <source>
        <dbReference type="ARBA" id="ARBA00022814"/>
    </source>
</evidence>
<keyword evidence="9" id="KW-1185">Reference proteome</keyword>
<dbReference type="GO" id="GO:0005829">
    <property type="term" value="C:cytosol"/>
    <property type="evidence" value="ECO:0007669"/>
    <property type="project" value="TreeGrafter"/>
</dbReference>
<accession>A0AAW9Q3Q2</accession>
<dbReference type="NCBIfam" id="TIGR01951">
    <property type="entry name" value="nusB"/>
    <property type="match status" value="1"/>
</dbReference>
<keyword evidence="3 6" id="KW-0694">RNA-binding</keyword>
<dbReference type="Proteomes" id="UP001333818">
    <property type="component" value="Unassembled WGS sequence"/>
</dbReference>
<dbReference type="InterPro" id="IPR006027">
    <property type="entry name" value="NusB_RsmB_TIM44"/>
</dbReference>
<protein>
    <recommendedName>
        <fullName evidence="6">Transcription antitermination protein NusB</fullName>
    </recommendedName>
    <alternativeName>
        <fullName evidence="6">Antitermination factor NusB</fullName>
    </alternativeName>
</protein>
<reference evidence="8" key="1">
    <citation type="submission" date="2024-01" db="EMBL/GenBank/DDBJ databases">
        <title>Bank of Algae and Cyanobacteria of the Azores (BACA) strain genomes.</title>
        <authorList>
            <person name="Luz R."/>
            <person name="Cordeiro R."/>
            <person name="Fonseca A."/>
            <person name="Goncalves V."/>
        </authorList>
    </citation>
    <scope>NUCLEOTIDE SEQUENCE</scope>
    <source>
        <strain evidence="8">BACA0141</strain>
    </source>
</reference>
<evidence type="ECO:0000256" key="4">
    <source>
        <dbReference type="ARBA" id="ARBA00023015"/>
    </source>
</evidence>
<proteinExistence type="inferred from homology"/>
<sequence length="218" mass="24653">MQARHVARELALLSIHQLPTQPENLATKTIDEMVTAVVRSLTDEVKEMLLTASVELQRGQDKMLNSETRVDDPKVDIKSAQVMVRDAINLTEAAINRVGTALEFPLMLQISRQTEIRSYALELLNTVHKQRSLIDATIGNALIDWQLNRLAQVDQDILRLATAEIMYLDVPKQVAINEAVELAKRYSTEDGYRFINGVLRRILEQMREATQSATSERS</sequence>
<dbReference type="HAMAP" id="MF_00073">
    <property type="entry name" value="NusB"/>
    <property type="match status" value="1"/>
</dbReference>
<dbReference type="Pfam" id="PF01029">
    <property type="entry name" value="NusB"/>
    <property type="match status" value="1"/>
</dbReference>
<dbReference type="PANTHER" id="PTHR11078">
    <property type="entry name" value="N UTILIZATION SUBSTANCE PROTEIN B-RELATED"/>
    <property type="match status" value="1"/>
</dbReference>
<comment type="caution">
    <text evidence="8">The sequence shown here is derived from an EMBL/GenBank/DDBJ whole genome shotgun (WGS) entry which is preliminary data.</text>
</comment>
<comment type="similarity">
    <text evidence="1 6">Belongs to the NusB family.</text>
</comment>
<evidence type="ECO:0000256" key="1">
    <source>
        <dbReference type="ARBA" id="ARBA00005952"/>
    </source>
</evidence>
<dbReference type="EMBL" id="JAZBJZ010000115">
    <property type="protein sequence ID" value="MEE3719148.1"/>
    <property type="molecule type" value="Genomic_DNA"/>
</dbReference>
<dbReference type="GO" id="GO:0031564">
    <property type="term" value="P:transcription antitermination"/>
    <property type="evidence" value="ECO:0007669"/>
    <property type="project" value="UniProtKB-KW"/>
</dbReference>
<evidence type="ECO:0000313" key="8">
    <source>
        <dbReference type="EMBL" id="MEE3719148.1"/>
    </source>
</evidence>
<dbReference type="InterPro" id="IPR011605">
    <property type="entry name" value="NusB_fam"/>
</dbReference>
<evidence type="ECO:0000313" key="9">
    <source>
        <dbReference type="Proteomes" id="UP001333818"/>
    </source>
</evidence>
<dbReference type="GO" id="GO:0006353">
    <property type="term" value="P:DNA-templated transcription termination"/>
    <property type="evidence" value="ECO:0007669"/>
    <property type="project" value="UniProtKB-UniRule"/>
</dbReference>
<feature type="domain" description="NusB/RsmB/TIM44" evidence="7">
    <location>
        <begin position="106"/>
        <end position="203"/>
    </location>
</feature>
<keyword evidence="4 6" id="KW-0805">Transcription regulation</keyword>
<evidence type="ECO:0000259" key="7">
    <source>
        <dbReference type="Pfam" id="PF01029"/>
    </source>
</evidence>
<organism evidence="8 9">
    <name type="scientific">Tumidithrix elongata BACA0141</name>
    <dbReference type="NCBI Taxonomy" id="2716417"/>
    <lineage>
        <taxon>Bacteria</taxon>
        <taxon>Bacillati</taxon>
        <taxon>Cyanobacteriota</taxon>
        <taxon>Cyanophyceae</taxon>
        <taxon>Pseudanabaenales</taxon>
        <taxon>Pseudanabaenaceae</taxon>
        <taxon>Tumidithrix</taxon>
        <taxon>Tumidithrix elongata</taxon>
    </lineage>
</organism>
<dbReference type="RefSeq" id="WP_330485584.1">
    <property type="nucleotide sequence ID" value="NZ_JAZBJZ010000115.1"/>
</dbReference>
<evidence type="ECO:0000256" key="6">
    <source>
        <dbReference type="HAMAP-Rule" id="MF_00073"/>
    </source>
</evidence>
<dbReference type="Gene3D" id="1.10.940.10">
    <property type="entry name" value="NusB-like"/>
    <property type="match status" value="1"/>
</dbReference>
<dbReference type="InterPro" id="IPR035926">
    <property type="entry name" value="NusB-like_sf"/>
</dbReference>
<dbReference type="SUPFAM" id="SSF48013">
    <property type="entry name" value="NusB-like"/>
    <property type="match status" value="1"/>
</dbReference>
<name>A0AAW9Q3Q2_9CYAN</name>
<dbReference type="PANTHER" id="PTHR11078:SF3">
    <property type="entry name" value="ANTITERMINATION NUSB DOMAIN-CONTAINING PROTEIN"/>
    <property type="match status" value="1"/>
</dbReference>